<dbReference type="AlphaFoldDB" id="A0A2P2QL33"/>
<accession>A0A2P2QL33</accession>
<evidence type="ECO:0000313" key="1">
    <source>
        <dbReference type="EMBL" id="MBX67664.1"/>
    </source>
</evidence>
<dbReference type="EMBL" id="GGEC01087180">
    <property type="protein sequence ID" value="MBX67664.1"/>
    <property type="molecule type" value="Transcribed_RNA"/>
</dbReference>
<name>A0A2P2QL33_RHIMU</name>
<reference evidence="1" key="1">
    <citation type="submission" date="2018-02" db="EMBL/GenBank/DDBJ databases">
        <title>Rhizophora mucronata_Transcriptome.</title>
        <authorList>
            <person name="Meera S.P."/>
            <person name="Sreeshan A."/>
            <person name="Augustine A."/>
        </authorList>
    </citation>
    <scope>NUCLEOTIDE SEQUENCE</scope>
    <source>
        <tissue evidence="1">Leaf</tissue>
    </source>
</reference>
<sequence length="51" mass="5820">MFNKQRPIVQDGCLVSAQDAKACDPSLDVSIWFNEISSHQKHPLYIENIMT</sequence>
<protein>
    <submittedName>
        <fullName evidence="1">Uncharacterized protein</fullName>
    </submittedName>
</protein>
<organism evidence="1">
    <name type="scientific">Rhizophora mucronata</name>
    <name type="common">Asiatic mangrove</name>
    <dbReference type="NCBI Taxonomy" id="61149"/>
    <lineage>
        <taxon>Eukaryota</taxon>
        <taxon>Viridiplantae</taxon>
        <taxon>Streptophyta</taxon>
        <taxon>Embryophyta</taxon>
        <taxon>Tracheophyta</taxon>
        <taxon>Spermatophyta</taxon>
        <taxon>Magnoliopsida</taxon>
        <taxon>eudicotyledons</taxon>
        <taxon>Gunneridae</taxon>
        <taxon>Pentapetalae</taxon>
        <taxon>rosids</taxon>
        <taxon>fabids</taxon>
        <taxon>Malpighiales</taxon>
        <taxon>Rhizophoraceae</taxon>
        <taxon>Rhizophora</taxon>
    </lineage>
</organism>
<proteinExistence type="predicted"/>